<feature type="signal peptide" evidence="1">
    <location>
        <begin position="1"/>
        <end position="27"/>
    </location>
</feature>
<reference evidence="2" key="2">
    <citation type="journal article" date="2023" name="Commun. Biol.">
        <title>Intrasexual cuticular hydrocarbon dimorphism in a wasp sheds light on hydrocarbon biosynthesis genes in Hymenoptera.</title>
        <authorList>
            <person name="Moris V.C."/>
            <person name="Podsiadlowski L."/>
            <person name="Martin S."/>
            <person name="Oeyen J.P."/>
            <person name="Donath A."/>
            <person name="Petersen M."/>
            <person name="Wilbrandt J."/>
            <person name="Misof B."/>
            <person name="Liedtke D."/>
            <person name="Thamm M."/>
            <person name="Scheiner R."/>
            <person name="Schmitt T."/>
            <person name="Niehuis O."/>
        </authorList>
    </citation>
    <scope>NUCLEOTIDE SEQUENCE</scope>
    <source>
        <strain evidence="2">GBR_01_08_01A</strain>
    </source>
</reference>
<proteinExistence type="predicted"/>
<protein>
    <submittedName>
        <fullName evidence="2">Uncharacterized protein</fullName>
    </submittedName>
</protein>
<evidence type="ECO:0000313" key="3">
    <source>
        <dbReference type="Proteomes" id="UP001258017"/>
    </source>
</evidence>
<gene>
    <name evidence="2" type="ORF">KPH14_004267</name>
</gene>
<dbReference type="PANTHER" id="PTHR39951:SF2">
    <property type="entry name" value="IP05660P"/>
    <property type="match status" value="1"/>
</dbReference>
<dbReference type="AlphaFoldDB" id="A0AAD9RYD7"/>
<dbReference type="Proteomes" id="UP001258017">
    <property type="component" value="Unassembled WGS sequence"/>
</dbReference>
<keyword evidence="3" id="KW-1185">Reference proteome</keyword>
<feature type="chain" id="PRO_5041969832" evidence="1">
    <location>
        <begin position="28"/>
        <end position="89"/>
    </location>
</feature>
<evidence type="ECO:0000256" key="1">
    <source>
        <dbReference type="SAM" id="SignalP"/>
    </source>
</evidence>
<evidence type="ECO:0000313" key="2">
    <source>
        <dbReference type="EMBL" id="KAK2588237.1"/>
    </source>
</evidence>
<dbReference type="EMBL" id="JAIFRP010000006">
    <property type="protein sequence ID" value="KAK2588237.1"/>
    <property type="molecule type" value="Genomic_DNA"/>
</dbReference>
<keyword evidence="1" id="KW-0732">Signal</keyword>
<sequence>MNLAVRSMILLALFLLINNDKKESVEATNVIVSFVRDLLQNNLAGLPVTHQRTEWNFDPETGKKRRSAYEKENGHRGEIAIAKLGMGIG</sequence>
<organism evidence="2 3">
    <name type="scientific">Odynerus spinipes</name>
    <dbReference type="NCBI Taxonomy" id="1348599"/>
    <lineage>
        <taxon>Eukaryota</taxon>
        <taxon>Metazoa</taxon>
        <taxon>Ecdysozoa</taxon>
        <taxon>Arthropoda</taxon>
        <taxon>Hexapoda</taxon>
        <taxon>Insecta</taxon>
        <taxon>Pterygota</taxon>
        <taxon>Neoptera</taxon>
        <taxon>Endopterygota</taxon>
        <taxon>Hymenoptera</taxon>
        <taxon>Apocrita</taxon>
        <taxon>Aculeata</taxon>
        <taxon>Vespoidea</taxon>
        <taxon>Vespidae</taxon>
        <taxon>Eumeninae</taxon>
        <taxon>Odynerus</taxon>
    </lineage>
</organism>
<comment type="caution">
    <text evidence="2">The sequence shown here is derived from an EMBL/GenBank/DDBJ whole genome shotgun (WGS) entry which is preliminary data.</text>
</comment>
<accession>A0AAD9RYD7</accession>
<reference evidence="2" key="1">
    <citation type="submission" date="2021-08" db="EMBL/GenBank/DDBJ databases">
        <authorList>
            <person name="Misof B."/>
            <person name="Oliver O."/>
            <person name="Podsiadlowski L."/>
            <person name="Donath A."/>
            <person name="Peters R."/>
            <person name="Mayer C."/>
            <person name="Rust J."/>
            <person name="Gunkel S."/>
            <person name="Lesny P."/>
            <person name="Martin S."/>
            <person name="Oeyen J.P."/>
            <person name="Petersen M."/>
            <person name="Panagiotis P."/>
            <person name="Wilbrandt J."/>
            <person name="Tanja T."/>
        </authorList>
    </citation>
    <scope>NUCLEOTIDE SEQUENCE</scope>
    <source>
        <strain evidence="2">GBR_01_08_01A</strain>
        <tissue evidence="2">Thorax + abdomen</tissue>
    </source>
</reference>
<name>A0AAD9RYD7_9HYME</name>
<dbReference type="PANTHER" id="PTHR39951">
    <property type="entry name" value="FI22632P1"/>
    <property type="match status" value="1"/>
</dbReference>